<keyword evidence="4" id="KW-1185">Reference proteome</keyword>
<dbReference type="PANTHER" id="PTHR23131:SF4">
    <property type="entry name" value="METALLO-BETA-LACTAMASE SUPERFAMILY POTEIN"/>
    <property type="match status" value="1"/>
</dbReference>
<dbReference type="SUPFAM" id="SSF56281">
    <property type="entry name" value="Metallo-hydrolase/oxidoreductase"/>
    <property type="match status" value="1"/>
</dbReference>
<organism evidence="3 4">
    <name type="scientific">Prauserella isguenensis</name>
    <dbReference type="NCBI Taxonomy" id="1470180"/>
    <lineage>
        <taxon>Bacteria</taxon>
        <taxon>Bacillati</taxon>
        <taxon>Actinomycetota</taxon>
        <taxon>Actinomycetes</taxon>
        <taxon>Pseudonocardiales</taxon>
        <taxon>Pseudonocardiaceae</taxon>
        <taxon>Prauserella</taxon>
    </lineage>
</organism>
<dbReference type="AlphaFoldDB" id="A0A839S2V9"/>
<dbReference type="RefSeq" id="WP_183653207.1">
    <property type="nucleotide sequence ID" value="NZ_JACHWU010000002.1"/>
</dbReference>
<sequence length="376" mass="40472">MTDPTSRTSPPEGVTVLGTAQWTAWQRRTLPPVERVSGGIWSVPVPIPHNPLRYTLSYVMEGDGGLLVVDPGWDSQEGWDALQAGLAAAGAVPGDVAGIVATHIHPDHHGLSERLRELSGAWIAMHPAERDTLPQRMSGVLGAHGTLTAWLRNRGASDEDAHALGGPFDARDPEAAAMAEPDVLLEDGDLVPLAGRTLRTVWTPGHTPGHLCLQAVDERLLLTGDHVLPRITPNIGLYPGGTGSPLADFFTSLARTKDFDDHDALPAHEYRFRGLGERTRLLAEHHERRCQEIVDVVAGLGTPTPWEVATHLTWSRPWAEVGHMRISALAETESHLDHLVTEGRLAWHGSPGNGPAPPARVRLAASPTPTTARSTT</sequence>
<feature type="compositionally biased region" description="Low complexity" evidence="1">
    <location>
        <begin position="364"/>
        <end position="376"/>
    </location>
</feature>
<evidence type="ECO:0000313" key="3">
    <source>
        <dbReference type="EMBL" id="MBB3051390.1"/>
    </source>
</evidence>
<comment type="caution">
    <text evidence="3">The sequence shown here is derived from an EMBL/GenBank/DDBJ whole genome shotgun (WGS) entry which is preliminary data.</text>
</comment>
<gene>
    <name evidence="3" type="ORF">FHS23_002413</name>
</gene>
<dbReference type="InterPro" id="IPR001279">
    <property type="entry name" value="Metallo-B-lactamas"/>
</dbReference>
<reference evidence="3 4" key="1">
    <citation type="submission" date="2020-08" db="EMBL/GenBank/DDBJ databases">
        <title>Genomic Encyclopedia of Type Strains, Phase III (KMG-III): the genomes of soil and plant-associated and newly described type strains.</title>
        <authorList>
            <person name="Whitman W."/>
        </authorList>
    </citation>
    <scope>NUCLEOTIDE SEQUENCE [LARGE SCALE GENOMIC DNA]</scope>
    <source>
        <strain evidence="3 4">CECT 8577</strain>
    </source>
</reference>
<evidence type="ECO:0000259" key="2">
    <source>
        <dbReference type="SMART" id="SM00849"/>
    </source>
</evidence>
<feature type="domain" description="Metallo-beta-lactamase" evidence="2">
    <location>
        <begin position="54"/>
        <end position="268"/>
    </location>
</feature>
<keyword evidence="3" id="KW-0378">Hydrolase</keyword>
<dbReference type="Gene3D" id="3.60.15.10">
    <property type="entry name" value="Ribonuclease Z/Hydroxyacylglutathione hydrolase-like"/>
    <property type="match status" value="1"/>
</dbReference>
<dbReference type="SMART" id="SM00849">
    <property type="entry name" value="Lactamase_B"/>
    <property type="match status" value="1"/>
</dbReference>
<dbReference type="EMBL" id="JACHWU010000002">
    <property type="protein sequence ID" value="MBB3051390.1"/>
    <property type="molecule type" value="Genomic_DNA"/>
</dbReference>
<dbReference type="Proteomes" id="UP000550714">
    <property type="component" value="Unassembled WGS sequence"/>
</dbReference>
<dbReference type="InterPro" id="IPR050662">
    <property type="entry name" value="Sec-metab_biosynth-thioest"/>
</dbReference>
<evidence type="ECO:0000256" key="1">
    <source>
        <dbReference type="SAM" id="MobiDB-lite"/>
    </source>
</evidence>
<protein>
    <submittedName>
        <fullName evidence="3">Glyoxylase-like metal-dependent hydrolase (Beta-lactamase superfamily II)</fullName>
    </submittedName>
</protein>
<accession>A0A839S2V9</accession>
<name>A0A839S2V9_9PSEU</name>
<dbReference type="Gene3D" id="1.10.10.10">
    <property type="entry name" value="Winged helix-like DNA-binding domain superfamily/Winged helix DNA-binding domain"/>
    <property type="match status" value="1"/>
</dbReference>
<dbReference type="Pfam" id="PF00753">
    <property type="entry name" value="Lactamase_B"/>
    <property type="match status" value="1"/>
</dbReference>
<dbReference type="InterPro" id="IPR036866">
    <property type="entry name" value="RibonucZ/Hydroxyglut_hydro"/>
</dbReference>
<feature type="region of interest" description="Disordered" evidence="1">
    <location>
        <begin position="347"/>
        <end position="376"/>
    </location>
</feature>
<proteinExistence type="predicted"/>
<dbReference type="PANTHER" id="PTHR23131">
    <property type="entry name" value="ENDORIBONUCLEASE LACTB2"/>
    <property type="match status" value="1"/>
</dbReference>
<evidence type="ECO:0000313" key="4">
    <source>
        <dbReference type="Proteomes" id="UP000550714"/>
    </source>
</evidence>
<dbReference type="InterPro" id="IPR036388">
    <property type="entry name" value="WH-like_DNA-bd_sf"/>
</dbReference>
<dbReference type="GO" id="GO:0016787">
    <property type="term" value="F:hydrolase activity"/>
    <property type="evidence" value="ECO:0007669"/>
    <property type="project" value="UniProtKB-KW"/>
</dbReference>